<gene>
    <name evidence="15" type="ORF">C7K08_05475</name>
</gene>
<feature type="transmembrane region" description="Helical" evidence="13">
    <location>
        <begin position="34"/>
        <end position="53"/>
    </location>
</feature>
<dbReference type="PRINTS" id="PR00075">
    <property type="entry name" value="FACDDSATRASE"/>
</dbReference>
<evidence type="ECO:0000256" key="8">
    <source>
        <dbReference type="ARBA" id="ARBA00023002"/>
    </source>
</evidence>
<dbReference type="Proteomes" id="UP000240206">
    <property type="component" value="Unassembled WGS sequence"/>
</dbReference>
<keyword evidence="12" id="KW-0275">Fatty acid biosynthesis</keyword>
<sequence>MSTAALSEQELQERLYAKRNPLPPKQRKLKKGTFLFMLANHVGAVAALLPMFWSWWGLLAFASLYWVTVLGVTLGLHRLVAHRSFETPQWLERLLVLMGTLGAQGGPVEWVGLHRHHHKFSDQENDHHDAGRGLWWAHSEWMLHNIPALEHVDKFTGDLRRDPFYNWLDRWFLLLQLPLGGLLYWFGEANQIHGGGLGLVLWAIPLRLTVVYHVTWLVNSATHVFGYRNFACPDRSTNCWWVALLSFGEGWHNNHHAFPHSARHGLRWFEFDITWQHIKVLRRLGLARKLRLARYPG</sequence>
<keyword evidence="9" id="KW-0408">Iron</keyword>
<evidence type="ECO:0000256" key="11">
    <source>
        <dbReference type="ARBA" id="ARBA00023136"/>
    </source>
</evidence>
<organism evidence="15 16">
    <name type="scientific">Synechococcus lacustris str. Tous</name>
    <dbReference type="NCBI Taxonomy" id="1910958"/>
    <lineage>
        <taxon>Bacteria</taxon>
        <taxon>Bacillati</taxon>
        <taxon>Cyanobacteriota</taxon>
        <taxon>Cyanophyceae</taxon>
        <taxon>Synechococcales</taxon>
        <taxon>Synechococcaceae</taxon>
        <taxon>Synechococcus</taxon>
    </lineage>
</organism>
<evidence type="ECO:0000256" key="9">
    <source>
        <dbReference type="ARBA" id="ARBA00023004"/>
    </source>
</evidence>
<keyword evidence="16" id="KW-1185">Reference proteome</keyword>
<evidence type="ECO:0000256" key="6">
    <source>
        <dbReference type="ARBA" id="ARBA00022832"/>
    </source>
</evidence>
<feature type="domain" description="Fatty acid desaturase" evidence="14">
    <location>
        <begin position="54"/>
        <end position="277"/>
    </location>
</feature>
<dbReference type="RefSeq" id="WP_106499701.1">
    <property type="nucleotide sequence ID" value="NZ_PXVC01000017.1"/>
</dbReference>
<comment type="similarity">
    <text evidence="3">Belongs to the fatty acid desaturase type 2 family.</text>
</comment>
<keyword evidence="8" id="KW-0560">Oxidoreductase</keyword>
<evidence type="ECO:0000313" key="15">
    <source>
        <dbReference type="EMBL" id="PSI01904.1"/>
    </source>
</evidence>
<dbReference type="InterPro" id="IPR015876">
    <property type="entry name" value="Acyl-CoA_DS"/>
</dbReference>
<evidence type="ECO:0000259" key="14">
    <source>
        <dbReference type="Pfam" id="PF00487"/>
    </source>
</evidence>
<dbReference type="Pfam" id="PF00487">
    <property type="entry name" value="FA_desaturase"/>
    <property type="match status" value="1"/>
</dbReference>
<evidence type="ECO:0000256" key="13">
    <source>
        <dbReference type="SAM" id="Phobius"/>
    </source>
</evidence>
<evidence type="ECO:0000256" key="1">
    <source>
        <dbReference type="ARBA" id="ARBA00001954"/>
    </source>
</evidence>
<name>A0A2P7EFD4_9SYNE</name>
<evidence type="ECO:0000256" key="7">
    <source>
        <dbReference type="ARBA" id="ARBA00022989"/>
    </source>
</evidence>
<dbReference type="STRING" id="1910958.BTM30_06400"/>
<protein>
    <submittedName>
        <fullName evidence="15">Acyl-CoA desaturase</fullName>
    </submittedName>
</protein>
<keyword evidence="5 13" id="KW-0812">Transmembrane</keyword>
<keyword evidence="11 13" id="KW-0472">Membrane</keyword>
<keyword evidence="4" id="KW-0444">Lipid biosynthesis</keyword>
<evidence type="ECO:0000256" key="3">
    <source>
        <dbReference type="ARBA" id="ARBA00008749"/>
    </source>
</evidence>
<comment type="cofactor">
    <cofactor evidence="1">
        <name>Fe(2+)</name>
        <dbReference type="ChEBI" id="CHEBI:29033"/>
    </cofactor>
</comment>
<keyword evidence="6" id="KW-0276">Fatty acid metabolism</keyword>
<evidence type="ECO:0000313" key="16">
    <source>
        <dbReference type="Proteomes" id="UP000240206"/>
    </source>
</evidence>
<accession>A0A2P7EFD4</accession>
<dbReference type="AlphaFoldDB" id="A0A2P7EFD4"/>
<feature type="transmembrane region" description="Helical" evidence="13">
    <location>
        <begin position="170"/>
        <end position="187"/>
    </location>
</feature>
<evidence type="ECO:0000256" key="10">
    <source>
        <dbReference type="ARBA" id="ARBA00023098"/>
    </source>
</evidence>
<comment type="caution">
    <text evidence="15">The sequence shown here is derived from an EMBL/GenBank/DDBJ whole genome shotgun (WGS) entry which is preliminary data.</text>
</comment>
<dbReference type="InterPro" id="IPR005804">
    <property type="entry name" value="FA_desaturase_dom"/>
</dbReference>
<dbReference type="GO" id="GO:0016020">
    <property type="term" value="C:membrane"/>
    <property type="evidence" value="ECO:0007669"/>
    <property type="project" value="UniProtKB-SubCell"/>
</dbReference>
<dbReference type="CDD" id="cd03505">
    <property type="entry name" value="Delta9-FADS-like"/>
    <property type="match status" value="1"/>
</dbReference>
<comment type="subcellular location">
    <subcellularLocation>
        <location evidence="2">Membrane</location>
        <topology evidence="2">Multi-pass membrane protein</topology>
    </subcellularLocation>
</comment>
<dbReference type="PANTHER" id="PTHR11351:SF31">
    <property type="entry name" value="DESATURASE 1, ISOFORM A-RELATED"/>
    <property type="match status" value="1"/>
</dbReference>
<evidence type="ECO:0000256" key="5">
    <source>
        <dbReference type="ARBA" id="ARBA00022692"/>
    </source>
</evidence>
<dbReference type="GO" id="GO:0006633">
    <property type="term" value="P:fatty acid biosynthetic process"/>
    <property type="evidence" value="ECO:0007669"/>
    <property type="project" value="UniProtKB-KW"/>
</dbReference>
<keyword evidence="10" id="KW-0443">Lipid metabolism</keyword>
<feature type="transmembrane region" description="Helical" evidence="13">
    <location>
        <begin position="199"/>
        <end position="218"/>
    </location>
</feature>
<evidence type="ECO:0000256" key="4">
    <source>
        <dbReference type="ARBA" id="ARBA00022516"/>
    </source>
</evidence>
<evidence type="ECO:0000256" key="2">
    <source>
        <dbReference type="ARBA" id="ARBA00004141"/>
    </source>
</evidence>
<feature type="transmembrane region" description="Helical" evidence="13">
    <location>
        <begin position="59"/>
        <end position="80"/>
    </location>
</feature>
<dbReference type="EMBL" id="PXVC01000017">
    <property type="protein sequence ID" value="PSI01904.1"/>
    <property type="molecule type" value="Genomic_DNA"/>
</dbReference>
<evidence type="ECO:0000256" key="12">
    <source>
        <dbReference type="ARBA" id="ARBA00023160"/>
    </source>
</evidence>
<proteinExistence type="inferred from homology"/>
<dbReference type="GO" id="GO:0016717">
    <property type="term" value="F:oxidoreductase activity, acting on paired donors, with oxidation of a pair of donors resulting in the reduction of molecular oxygen to two molecules of water"/>
    <property type="evidence" value="ECO:0007669"/>
    <property type="project" value="InterPro"/>
</dbReference>
<dbReference type="PANTHER" id="PTHR11351">
    <property type="entry name" value="ACYL-COA DESATURASE"/>
    <property type="match status" value="1"/>
</dbReference>
<keyword evidence="7 13" id="KW-1133">Transmembrane helix</keyword>
<reference evidence="16" key="1">
    <citation type="submission" date="2018-03" db="EMBL/GenBank/DDBJ databases">
        <title>Ecological and genomic features of two cosmopolitan and abundant freshwater picocyanobacteria.</title>
        <authorList>
            <person name="Cabello-Yeves P.J."/>
            <person name="Picazo A."/>
            <person name="Camacho A."/>
            <person name="Callieri C."/>
            <person name="Rosselli R."/>
            <person name="Roda-Garcia J."/>
            <person name="Coutinho F.H."/>
            <person name="Rodriguez-Valera F."/>
        </authorList>
    </citation>
    <scope>NUCLEOTIDE SEQUENCE [LARGE SCALE GENOMIC DNA]</scope>
    <source>
        <strain evidence="16">Tous</strain>
    </source>
</reference>